<proteinExistence type="predicted"/>
<dbReference type="Gene3D" id="3.80.10.10">
    <property type="entry name" value="Ribonuclease Inhibitor"/>
    <property type="match status" value="1"/>
</dbReference>
<dbReference type="SUPFAM" id="SSF81383">
    <property type="entry name" value="F-box domain"/>
    <property type="match status" value="1"/>
</dbReference>
<keyword evidence="3" id="KW-1185">Reference proteome</keyword>
<dbReference type="Pfam" id="PF12937">
    <property type="entry name" value="F-box-like"/>
    <property type="match status" value="1"/>
</dbReference>
<dbReference type="SUPFAM" id="SSF52047">
    <property type="entry name" value="RNI-like"/>
    <property type="match status" value="1"/>
</dbReference>
<comment type="caution">
    <text evidence="2">The sequence shown here is derived from an EMBL/GenBank/DDBJ whole genome shotgun (WGS) entry which is preliminary data.</text>
</comment>
<accession>A0AAD4BWF0</accession>
<dbReference type="InterPro" id="IPR036047">
    <property type="entry name" value="F-box-like_dom_sf"/>
</dbReference>
<sequence length="500" mass="55954">MHHALEIQEILLNVFSHLPPDDAAPELASLARTCRAFKEPALDVLWEELRDLSPLTRCLPETSHQLSPDNRKRSFSRPLTQIEWDILQSYTGRIRIIANFNWGLDEKSVEIFSNPPTTEPLFPNVRKICCRYEGGTMDLLRLPLPSLVSVRVDLSHPHSLQDGLQSFSAFSPNITTLILGIGDRSDVAFDKLVSNCICQWQNLQIVRCPKISLDAVALAHLSRMPVLSELSFKQTITFPNCISPLVFSNLSTFVLDSTSLGPISQLLSLILLPVIKHFRLTAASCPSRQELSSFLAAVHSSNADHTIEHFILDQLSHPGYLVRSEAPLLCFEHLQSCMAFGNLRNLSFDIEWNVGLTNNDLLALASAWPNLEYLAINDGWGWNTPDGITPNGLLQLLQTNPSLKAVSLVMGTRGYTEVPLGLTWPDHRDHLYIDVLDSIIEADSVPAITAFFAGITSCCKFVNSYAWIGGLFVKPPGWEVYSDRWEDIWRRAQVAIRPHS</sequence>
<feature type="domain" description="F-box" evidence="1">
    <location>
        <begin position="9"/>
        <end position="49"/>
    </location>
</feature>
<evidence type="ECO:0000313" key="2">
    <source>
        <dbReference type="EMBL" id="KAF8441724.1"/>
    </source>
</evidence>
<gene>
    <name evidence="2" type="ORF">L210DRAFT_3644963</name>
</gene>
<name>A0AAD4BWF0_BOLED</name>
<evidence type="ECO:0000313" key="3">
    <source>
        <dbReference type="Proteomes" id="UP001194468"/>
    </source>
</evidence>
<dbReference type="Proteomes" id="UP001194468">
    <property type="component" value="Unassembled WGS sequence"/>
</dbReference>
<dbReference type="AlphaFoldDB" id="A0AAD4BWF0"/>
<dbReference type="EMBL" id="WHUW01000010">
    <property type="protein sequence ID" value="KAF8441724.1"/>
    <property type="molecule type" value="Genomic_DNA"/>
</dbReference>
<reference evidence="2" key="2">
    <citation type="journal article" date="2020" name="Nat. Commun.">
        <title>Large-scale genome sequencing of mycorrhizal fungi provides insights into the early evolution of symbiotic traits.</title>
        <authorList>
            <person name="Miyauchi S."/>
            <person name="Kiss E."/>
            <person name="Kuo A."/>
            <person name="Drula E."/>
            <person name="Kohler A."/>
            <person name="Sanchez-Garcia M."/>
            <person name="Morin E."/>
            <person name="Andreopoulos B."/>
            <person name="Barry K.W."/>
            <person name="Bonito G."/>
            <person name="Buee M."/>
            <person name="Carver A."/>
            <person name="Chen C."/>
            <person name="Cichocki N."/>
            <person name="Clum A."/>
            <person name="Culley D."/>
            <person name="Crous P.W."/>
            <person name="Fauchery L."/>
            <person name="Girlanda M."/>
            <person name="Hayes R.D."/>
            <person name="Keri Z."/>
            <person name="LaButti K."/>
            <person name="Lipzen A."/>
            <person name="Lombard V."/>
            <person name="Magnuson J."/>
            <person name="Maillard F."/>
            <person name="Murat C."/>
            <person name="Nolan M."/>
            <person name="Ohm R.A."/>
            <person name="Pangilinan J."/>
            <person name="Pereira M.F."/>
            <person name="Perotto S."/>
            <person name="Peter M."/>
            <person name="Pfister S."/>
            <person name="Riley R."/>
            <person name="Sitrit Y."/>
            <person name="Stielow J.B."/>
            <person name="Szollosi G."/>
            <person name="Zifcakova L."/>
            <person name="Stursova M."/>
            <person name="Spatafora J.W."/>
            <person name="Tedersoo L."/>
            <person name="Vaario L.M."/>
            <person name="Yamada A."/>
            <person name="Yan M."/>
            <person name="Wang P."/>
            <person name="Xu J."/>
            <person name="Bruns T."/>
            <person name="Baldrian P."/>
            <person name="Vilgalys R."/>
            <person name="Dunand C."/>
            <person name="Henrissat B."/>
            <person name="Grigoriev I.V."/>
            <person name="Hibbett D."/>
            <person name="Nagy L.G."/>
            <person name="Martin F.M."/>
        </authorList>
    </citation>
    <scope>NUCLEOTIDE SEQUENCE</scope>
    <source>
        <strain evidence="2">BED1</strain>
    </source>
</reference>
<dbReference type="CDD" id="cd09917">
    <property type="entry name" value="F-box_SF"/>
    <property type="match status" value="1"/>
</dbReference>
<protein>
    <recommendedName>
        <fullName evidence="1">F-box domain-containing protein</fullName>
    </recommendedName>
</protein>
<evidence type="ECO:0000259" key="1">
    <source>
        <dbReference type="Pfam" id="PF12937"/>
    </source>
</evidence>
<organism evidence="2 3">
    <name type="scientific">Boletus edulis BED1</name>
    <dbReference type="NCBI Taxonomy" id="1328754"/>
    <lineage>
        <taxon>Eukaryota</taxon>
        <taxon>Fungi</taxon>
        <taxon>Dikarya</taxon>
        <taxon>Basidiomycota</taxon>
        <taxon>Agaricomycotina</taxon>
        <taxon>Agaricomycetes</taxon>
        <taxon>Agaricomycetidae</taxon>
        <taxon>Boletales</taxon>
        <taxon>Boletineae</taxon>
        <taxon>Boletaceae</taxon>
        <taxon>Boletoideae</taxon>
        <taxon>Boletus</taxon>
    </lineage>
</organism>
<dbReference type="InterPro" id="IPR032675">
    <property type="entry name" value="LRR_dom_sf"/>
</dbReference>
<reference evidence="2" key="1">
    <citation type="submission" date="2019-10" db="EMBL/GenBank/DDBJ databases">
        <authorList>
            <consortium name="DOE Joint Genome Institute"/>
            <person name="Kuo A."/>
            <person name="Miyauchi S."/>
            <person name="Kiss E."/>
            <person name="Drula E."/>
            <person name="Kohler A."/>
            <person name="Sanchez-Garcia M."/>
            <person name="Andreopoulos B."/>
            <person name="Barry K.W."/>
            <person name="Bonito G."/>
            <person name="Buee M."/>
            <person name="Carver A."/>
            <person name="Chen C."/>
            <person name="Cichocki N."/>
            <person name="Clum A."/>
            <person name="Culley D."/>
            <person name="Crous P.W."/>
            <person name="Fauchery L."/>
            <person name="Girlanda M."/>
            <person name="Hayes R."/>
            <person name="Keri Z."/>
            <person name="LaButti K."/>
            <person name="Lipzen A."/>
            <person name="Lombard V."/>
            <person name="Magnuson J."/>
            <person name="Maillard F."/>
            <person name="Morin E."/>
            <person name="Murat C."/>
            <person name="Nolan M."/>
            <person name="Ohm R."/>
            <person name="Pangilinan J."/>
            <person name="Pereira M."/>
            <person name="Perotto S."/>
            <person name="Peter M."/>
            <person name="Riley R."/>
            <person name="Sitrit Y."/>
            <person name="Stielow B."/>
            <person name="Szollosi G."/>
            <person name="Zifcakova L."/>
            <person name="Stursova M."/>
            <person name="Spatafora J.W."/>
            <person name="Tedersoo L."/>
            <person name="Vaario L.-M."/>
            <person name="Yamada A."/>
            <person name="Yan M."/>
            <person name="Wang P."/>
            <person name="Xu J."/>
            <person name="Bruns T."/>
            <person name="Baldrian P."/>
            <person name="Vilgalys R."/>
            <person name="Henrissat B."/>
            <person name="Grigoriev I.V."/>
            <person name="Hibbett D."/>
            <person name="Nagy L.G."/>
            <person name="Martin F.M."/>
        </authorList>
    </citation>
    <scope>NUCLEOTIDE SEQUENCE</scope>
    <source>
        <strain evidence="2">BED1</strain>
    </source>
</reference>
<dbReference type="InterPro" id="IPR001810">
    <property type="entry name" value="F-box_dom"/>
</dbReference>